<dbReference type="OrthoDB" id="3371334at2"/>
<dbReference type="PANTHER" id="PTHR43798:SF33">
    <property type="entry name" value="HYDROLASE, PUTATIVE (AFU_ORTHOLOGUE AFUA_2G14860)-RELATED"/>
    <property type="match status" value="1"/>
</dbReference>
<dbReference type="InterPro" id="IPR050266">
    <property type="entry name" value="AB_hydrolase_sf"/>
</dbReference>
<dbReference type="Gene3D" id="3.40.50.1820">
    <property type="entry name" value="alpha/beta hydrolase"/>
    <property type="match status" value="1"/>
</dbReference>
<dbReference type="SUPFAM" id="SSF53474">
    <property type="entry name" value="alpha/beta-Hydrolases"/>
    <property type="match status" value="1"/>
</dbReference>
<dbReference type="STRING" id="44010.AWC00_09750"/>
<dbReference type="InterPro" id="IPR029058">
    <property type="entry name" value="AB_hydrolase_fold"/>
</dbReference>
<reference evidence="1 2" key="1">
    <citation type="journal article" date="2019" name="Emerg. Microbes Infect.">
        <title>Comprehensive subspecies identification of 175 nontuberculous mycobacteria species based on 7547 genomic profiles.</title>
        <authorList>
            <person name="Matsumoto Y."/>
            <person name="Kinjo T."/>
            <person name="Motooka D."/>
            <person name="Nabeya D."/>
            <person name="Jung N."/>
            <person name="Uechi K."/>
            <person name="Horii T."/>
            <person name="Iida T."/>
            <person name="Fujita J."/>
            <person name="Nakamura S."/>
        </authorList>
    </citation>
    <scope>NUCLEOTIDE SEQUENCE [LARGE SCALE GENOMIC DNA]</scope>
    <source>
        <strain evidence="1 2">JCM 14738</strain>
    </source>
</reference>
<dbReference type="EMBL" id="AP022613">
    <property type="protein sequence ID" value="BBZ38114.1"/>
    <property type="molecule type" value="Genomic_DNA"/>
</dbReference>
<sequence>MRDPAHRHLRPVRDIAAPSLQFRTIHGHRRAFRIAGSGPVIVMLHGVGDSSTTWQPVHAQLAQRFTVIAPDLLGHGESDKPRADYSLASFANGLRDLLTALDIDRVTLVGHSFGGGLAAQFAYQYPQFVERIVLVSAGGVTKDVSLALRLAAMPMGAEALSVLKLPGALPAVQLITRALGNAMGSTRFGSDVASLPRLVDGLRKPGAVAAFARTLRGVVDTRGQYVTMLDRTYLMPGLPVQIIWGEDDPIIPVSHAHVAHEQIPGSRLEIFEQSGHVPHDTHPDRFVATVEKFIDSTEPFAYDAELMRVALQTGVSQYAGDEHESDLA</sequence>
<proteinExistence type="predicted"/>
<name>A0A1X1THG6_9MYCO</name>
<dbReference type="GO" id="GO:0003824">
    <property type="term" value="F:catalytic activity"/>
    <property type="evidence" value="ECO:0007669"/>
    <property type="project" value="UniProtKB-ARBA"/>
</dbReference>
<keyword evidence="2" id="KW-1185">Reference proteome</keyword>
<dbReference type="PRINTS" id="PR00111">
    <property type="entry name" value="ABHYDROLASE"/>
</dbReference>
<accession>A0A1X1THG6</accession>
<dbReference type="Pfam" id="PF00561">
    <property type="entry name" value="Abhydrolase_1"/>
    <property type="match status" value="1"/>
</dbReference>
<gene>
    <name evidence="1" type="ORF">MCNS_11770</name>
</gene>
<dbReference type="GO" id="GO:0016020">
    <property type="term" value="C:membrane"/>
    <property type="evidence" value="ECO:0007669"/>
    <property type="project" value="TreeGrafter"/>
</dbReference>
<evidence type="ECO:0000313" key="1">
    <source>
        <dbReference type="EMBL" id="BBZ38114.1"/>
    </source>
</evidence>
<dbReference type="PANTHER" id="PTHR43798">
    <property type="entry name" value="MONOACYLGLYCEROL LIPASE"/>
    <property type="match status" value="1"/>
</dbReference>
<evidence type="ECO:0000313" key="2">
    <source>
        <dbReference type="Proteomes" id="UP000467385"/>
    </source>
</evidence>
<protein>
    <submittedName>
        <fullName evidence="1">Uncharacterized protein</fullName>
    </submittedName>
</protein>
<dbReference type="RefSeq" id="WP_085232375.1">
    <property type="nucleotide sequence ID" value="NZ_AP022613.1"/>
</dbReference>
<dbReference type="Proteomes" id="UP000467385">
    <property type="component" value="Chromosome"/>
</dbReference>
<organism evidence="1 2">
    <name type="scientific">Mycobacterium conspicuum</name>
    <dbReference type="NCBI Taxonomy" id="44010"/>
    <lineage>
        <taxon>Bacteria</taxon>
        <taxon>Bacillati</taxon>
        <taxon>Actinomycetota</taxon>
        <taxon>Actinomycetes</taxon>
        <taxon>Mycobacteriales</taxon>
        <taxon>Mycobacteriaceae</taxon>
        <taxon>Mycobacterium</taxon>
    </lineage>
</organism>
<dbReference type="AlphaFoldDB" id="A0A1X1THG6"/>
<dbReference type="InterPro" id="IPR000073">
    <property type="entry name" value="AB_hydrolase_1"/>
</dbReference>